<dbReference type="OrthoDB" id="10406065at2759"/>
<dbReference type="EMBL" id="REGN01006103">
    <property type="protein sequence ID" value="RNA10830.1"/>
    <property type="molecule type" value="Genomic_DNA"/>
</dbReference>
<gene>
    <name evidence="2" type="ORF">BpHYR1_007810</name>
</gene>
<proteinExistence type="predicted"/>
<comment type="caution">
    <text evidence="2">The sequence shown here is derived from an EMBL/GenBank/DDBJ whole genome shotgun (WGS) entry which is preliminary data.</text>
</comment>
<keyword evidence="3" id="KW-1185">Reference proteome</keyword>
<protein>
    <recommendedName>
        <fullName evidence="4">Protein quiver</fullName>
    </recommendedName>
</protein>
<evidence type="ECO:0000256" key="1">
    <source>
        <dbReference type="SAM" id="SignalP"/>
    </source>
</evidence>
<dbReference type="Proteomes" id="UP000276133">
    <property type="component" value="Unassembled WGS sequence"/>
</dbReference>
<dbReference type="AlphaFoldDB" id="A0A3M7QHJ9"/>
<evidence type="ECO:0008006" key="4">
    <source>
        <dbReference type="Google" id="ProtNLM"/>
    </source>
</evidence>
<evidence type="ECO:0000313" key="3">
    <source>
        <dbReference type="Proteomes" id="UP000276133"/>
    </source>
</evidence>
<evidence type="ECO:0000313" key="2">
    <source>
        <dbReference type="EMBL" id="RNA10830.1"/>
    </source>
</evidence>
<organism evidence="2 3">
    <name type="scientific">Brachionus plicatilis</name>
    <name type="common">Marine rotifer</name>
    <name type="synonym">Brachionus muelleri</name>
    <dbReference type="NCBI Taxonomy" id="10195"/>
    <lineage>
        <taxon>Eukaryota</taxon>
        <taxon>Metazoa</taxon>
        <taxon>Spiralia</taxon>
        <taxon>Gnathifera</taxon>
        <taxon>Rotifera</taxon>
        <taxon>Eurotatoria</taxon>
        <taxon>Monogononta</taxon>
        <taxon>Pseudotrocha</taxon>
        <taxon>Ploima</taxon>
        <taxon>Brachionidae</taxon>
        <taxon>Brachionus</taxon>
    </lineage>
</organism>
<sequence>MKLNRHIIRIFLILVPNSIKNVYCQQPLKCYICNSYHKQCDETNFDPVIQKTSFCYGDCMKISVSPGEFIIRSCSTFNENSRFIKNLTLAEGFVTNQCYLAKYEDPSNLSIREAYVCYCNDRTGCNNSNSLFNQYTEMKD</sequence>
<feature type="chain" id="PRO_5017929083" description="Protein quiver" evidence="1">
    <location>
        <begin position="25"/>
        <end position="140"/>
    </location>
</feature>
<reference evidence="2 3" key="1">
    <citation type="journal article" date="2018" name="Sci. Rep.">
        <title>Genomic signatures of local adaptation to the degree of environmental predictability in rotifers.</title>
        <authorList>
            <person name="Franch-Gras L."/>
            <person name="Hahn C."/>
            <person name="Garcia-Roger E.M."/>
            <person name="Carmona M.J."/>
            <person name="Serra M."/>
            <person name="Gomez A."/>
        </authorList>
    </citation>
    <scope>NUCLEOTIDE SEQUENCE [LARGE SCALE GENOMIC DNA]</scope>
    <source>
        <strain evidence="2">HYR1</strain>
    </source>
</reference>
<name>A0A3M7QHJ9_BRAPC</name>
<keyword evidence="1" id="KW-0732">Signal</keyword>
<accession>A0A3M7QHJ9</accession>
<feature type="signal peptide" evidence="1">
    <location>
        <begin position="1"/>
        <end position="24"/>
    </location>
</feature>